<keyword evidence="4" id="KW-1185">Reference proteome</keyword>
<keyword evidence="2" id="KW-1133">Transmembrane helix</keyword>
<evidence type="ECO:0000256" key="2">
    <source>
        <dbReference type="SAM" id="Phobius"/>
    </source>
</evidence>
<dbReference type="EMBL" id="RCHS01000826">
    <property type="protein sequence ID" value="RMX56651.1"/>
    <property type="molecule type" value="Genomic_DNA"/>
</dbReference>
<dbReference type="OrthoDB" id="5981361at2759"/>
<evidence type="ECO:0000256" key="1">
    <source>
        <dbReference type="SAM" id="MobiDB-lite"/>
    </source>
</evidence>
<comment type="caution">
    <text evidence="3">The sequence shown here is derived from an EMBL/GenBank/DDBJ whole genome shotgun (WGS) entry which is preliminary data.</text>
</comment>
<name>A0A3M6USK8_POCDA</name>
<evidence type="ECO:0000313" key="3">
    <source>
        <dbReference type="EMBL" id="RMX56651.1"/>
    </source>
</evidence>
<proteinExistence type="predicted"/>
<protein>
    <submittedName>
        <fullName evidence="3">Uncharacterized protein</fullName>
    </submittedName>
</protein>
<feature type="region of interest" description="Disordered" evidence="1">
    <location>
        <begin position="99"/>
        <end position="118"/>
    </location>
</feature>
<organism evidence="3 4">
    <name type="scientific">Pocillopora damicornis</name>
    <name type="common">Cauliflower coral</name>
    <name type="synonym">Millepora damicornis</name>
    <dbReference type="NCBI Taxonomy" id="46731"/>
    <lineage>
        <taxon>Eukaryota</taxon>
        <taxon>Metazoa</taxon>
        <taxon>Cnidaria</taxon>
        <taxon>Anthozoa</taxon>
        <taxon>Hexacorallia</taxon>
        <taxon>Scleractinia</taxon>
        <taxon>Astrocoeniina</taxon>
        <taxon>Pocilloporidae</taxon>
        <taxon>Pocillopora</taxon>
    </lineage>
</organism>
<dbReference type="Proteomes" id="UP000275408">
    <property type="component" value="Unassembled WGS sequence"/>
</dbReference>
<keyword evidence="2" id="KW-0812">Transmembrane</keyword>
<feature type="transmembrane region" description="Helical" evidence="2">
    <location>
        <begin position="181"/>
        <end position="201"/>
    </location>
</feature>
<gene>
    <name evidence="3" type="ORF">pdam_00002373</name>
</gene>
<accession>A0A3M6USK8</accession>
<keyword evidence="2" id="KW-0472">Membrane</keyword>
<sequence>MKQQCHQDSTPLVFIRYKATQKAMDTLRALLDIAKVLGICYLYASLQGSHFDDNACGKHQQSLYDDDVEIREMHPTLPSNRMIVSSMIADAVSQNFASNKRKRRQMENGTYEQYQREQKRRQRIKRKLEKRLTVVTEEEKKSQLFDSLHFSMISSDASDGEDDTLSTKHLSSLVQYLHENIQFILILVIVHVYFSLLDVIFTEANPEVNAWSINSYENCTQWNPPQRNAGCSRR</sequence>
<evidence type="ECO:0000313" key="4">
    <source>
        <dbReference type="Proteomes" id="UP000275408"/>
    </source>
</evidence>
<reference evidence="3 4" key="1">
    <citation type="journal article" date="2018" name="Sci. Rep.">
        <title>Comparative analysis of the Pocillopora damicornis genome highlights role of immune system in coral evolution.</title>
        <authorList>
            <person name="Cunning R."/>
            <person name="Bay R.A."/>
            <person name="Gillette P."/>
            <person name="Baker A.C."/>
            <person name="Traylor-Knowles N."/>
        </authorList>
    </citation>
    <scope>NUCLEOTIDE SEQUENCE [LARGE SCALE GENOMIC DNA]</scope>
    <source>
        <strain evidence="3">RSMAS</strain>
        <tissue evidence="3">Whole animal</tissue>
    </source>
</reference>
<dbReference type="AlphaFoldDB" id="A0A3M6USK8"/>